<proteinExistence type="inferred from homology"/>
<feature type="non-terminal residue" evidence="2">
    <location>
        <position position="1"/>
    </location>
</feature>
<gene>
    <name evidence="2" type="ORF">S12H4_29505</name>
</gene>
<dbReference type="Pfam" id="PF07676">
    <property type="entry name" value="PD40"/>
    <property type="match status" value="1"/>
</dbReference>
<comment type="similarity">
    <text evidence="1">Belongs to the TolB family.</text>
</comment>
<evidence type="ECO:0000256" key="1">
    <source>
        <dbReference type="ARBA" id="ARBA00009820"/>
    </source>
</evidence>
<name>X1V018_9ZZZZ</name>
<accession>X1V018</accession>
<dbReference type="InterPro" id="IPR011042">
    <property type="entry name" value="6-blade_b-propeller_TolB-like"/>
</dbReference>
<evidence type="ECO:0000313" key="2">
    <source>
        <dbReference type="EMBL" id="GAI97954.1"/>
    </source>
</evidence>
<dbReference type="PANTHER" id="PTHR36842:SF1">
    <property type="entry name" value="PROTEIN TOLB"/>
    <property type="match status" value="1"/>
</dbReference>
<dbReference type="EMBL" id="BARW01017026">
    <property type="protein sequence ID" value="GAI97954.1"/>
    <property type="molecule type" value="Genomic_DNA"/>
</dbReference>
<dbReference type="SUPFAM" id="SSF82171">
    <property type="entry name" value="DPP6 N-terminal domain-like"/>
    <property type="match status" value="1"/>
</dbReference>
<comment type="caution">
    <text evidence="2">The sequence shown here is derived from an EMBL/GenBank/DDBJ whole genome shotgun (WGS) entry which is preliminary data.</text>
</comment>
<organism evidence="2">
    <name type="scientific">marine sediment metagenome</name>
    <dbReference type="NCBI Taxonomy" id="412755"/>
    <lineage>
        <taxon>unclassified sequences</taxon>
        <taxon>metagenomes</taxon>
        <taxon>ecological metagenomes</taxon>
    </lineage>
</organism>
<protein>
    <recommendedName>
        <fullName evidence="3">Dipeptidylpeptidase IV N-terminal domain-containing protein</fullName>
    </recommendedName>
</protein>
<reference evidence="2" key="1">
    <citation type="journal article" date="2014" name="Front. Microbiol.">
        <title>High frequency of phylogenetically diverse reductive dehalogenase-homologous genes in deep subseafloor sedimentary metagenomes.</title>
        <authorList>
            <person name="Kawai M."/>
            <person name="Futagami T."/>
            <person name="Toyoda A."/>
            <person name="Takaki Y."/>
            <person name="Nishi S."/>
            <person name="Hori S."/>
            <person name="Arai W."/>
            <person name="Tsubouchi T."/>
            <person name="Morono Y."/>
            <person name="Uchiyama I."/>
            <person name="Ito T."/>
            <person name="Fujiyama A."/>
            <person name="Inagaki F."/>
            <person name="Takami H."/>
        </authorList>
    </citation>
    <scope>NUCLEOTIDE SEQUENCE</scope>
    <source>
        <strain evidence="2">Expedition CK06-06</strain>
    </source>
</reference>
<sequence>NFEIYIMNIDGSGQTNLTNNLAWDFEPCFSPDGSKIAFESLRDGNCEIYIMNVDGSGQTRLTDNPADDESPCFSGFFPSFAFYKYVSN</sequence>
<dbReference type="PANTHER" id="PTHR36842">
    <property type="entry name" value="PROTEIN TOLB HOMOLOG"/>
    <property type="match status" value="1"/>
</dbReference>
<dbReference type="Gene3D" id="2.120.10.30">
    <property type="entry name" value="TolB, C-terminal domain"/>
    <property type="match status" value="1"/>
</dbReference>
<dbReference type="InterPro" id="IPR011659">
    <property type="entry name" value="WD40"/>
</dbReference>
<dbReference type="AlphaFoldDB" id="X1V018"/>
<evidence type="ECO:0008006" key="3">
    <source>
        <dbReference type="Google" id="ProtNLM"/>
    </source>
</evidence>